<evidence type="ECO:0000256" key="5">
    <source>
        <dbReference type="ARBA" id="ARBA00022771"/>
    </source>
</evidence>
<dbReference type="SUPFAM" id="SSF48452">
    <property type="entry name" value="TPR-like"/>
    <property type="match status" value="1"/>
</dbReference>
<dbReference type="PANTHER" id="PTHR46165:SF7">
    <property type="entry name" value="SET AND MYND DOMAIN-CONTAINING PROTEIN 4"/>
    <property type="match status" value="1"/>
</dbReference>
<keyword evidence="2" id="KW-0808">Transferase</keyword>
<dbReference type="InterPro" id="IPR019734">
    <property type="entry name" value="TPR_rpt"/>
</dbReference>
<evidence type="ECO:0000259" key="12">
    <source>
        <dbReference type="PROSITE" id="PS50865"/>
    </source>
</evidence>
<gene>
    <name evidence="13" type="ORF">ACJMK2_020363</name>
</gene>
<evidence type="ECO:0000256" key="6">
    <source>
        <dbReference type="ARBA" id="ARBA00022833"/>
    </source>
</evidence>
<dbReference type="GO" id="GO:0008168">
    <property type="term" value="F:methyltransferase activity"/>
    <property type="evidence" value="ECO:0007669"/>
    <property type="project" value="UniProtKB-KW"/>
</dbReference>
<dbReference type="InterPro" id="IPR046341">
    <property type="entry name" value="SET_dom_sf"/>
</dbReference>
<dbReference type="PROSITE" id="PS50865">
    <property type="entry name" value="ZF_MYND_2"/>
    <property type="match status" value="1"/>
</dbReference>
<keyword evidence="1" id="KW-0489">Methyltransferase</keyword>
<evidence type="ECO:0000256" key="2">
    <source>
        <dbReference type="ARBA" id="ARBA00022679"/>
    </source>
</evidence>
<keyword evidence="5 10" id="KW-0863">Zinc-finger</keyword>
<dbReference type="GO" id="GO:0008270">
    <property type="term" value="F:zinc ion binding"/>
    <property type="evidence" value="ECO:0007669"/>
    <property type="project" value="UniProtKB-KW"/>
</dbReference>
<evidence type="ECO:0000256" key="4">
    <source>
        <dbReference type="ARBA" id="ARBA00022723"/>
    </source>
</evidence>
<dbReference type="PANTHER" id="PTHR46165">
    <property type="entry name" value="SET AND MYND DOMAIN-CONTAINING PROTEIN 4"/>
    <property type="match status" value="1"/>
</dbReference>
<evidence type="ECO:0000313" key="13">
    <source>
        <dbReference type="EMBL" id="KAL3842335.1"/>
    </source>
</evidence>
<dbReference type="Gene3D" id="2.170.270.10">
    <property type="entry name" value="SET domain"/>
    <property type="match status" value="1"/>
</dbReference>
<proteinExistence type="predicted"/>
<keyword evidence="3" id="KW-0949">S-adenosyl-L-methionine</keyword>
<dbReference type="GO" id="GO:0032259">
    <property type="term" value="P:methylation"/>
    <property type="evidence" value="ECO:0007669"/>
    <property type="project" value="UniProtKB-KW"/>
</dbReference>
<accession>A0ABD3U1K5</accession>
<dbReference type="InterPro" id="IPR002893">
    <property type="entry name" value="Znf_MYND"/>
</dbReference>
<dbReference type="Pfam" id="PF00856">
    <property type="entry name" value="SET"/>
    <property type="match status" value="1"/>
</dbReference>
<reference evidence="13 14" key="1">
    <citation type="submission" date="2024-11" db="EMBL/GenBank/DDBJ databases">
        <title>Chromosome-level genome assembly of the freshwater bivalve Anodonta woodiana.</title>
        <authorList>
            <person name="Chen X."/>
        </authorList>
    </citation>
    <scope>NUCLEOTIDE SEQUENCE [LARGE SCALE GENOMIC DNA]</scope>
    <source>
        <strain evidence="13">MN2024</strain>
        <tissue evidence="13">Gills</tissue>
    </source>
</reference>
<dbReference type="SUPFAM" id="SSF82199">
    <property type="entry name" value="SET domain"/>
    <property type="match status" value="1"/>
</dbReference>
<evidence type="ECO:0000256" key="3">
    <source>
        <dbReference type="ARBA" id="ARBA00022691"/>
    </source>
</evidence>
<dbReference type="InterPro" id="IPR044421">
    <property type="entry name" value="SMYD4_SET"/>
</dbReference>
<dbReference type="InterPro" id="IPR011990">
    <property type="entry name" value="TPR-like_helical_dom_sf"/>
</dbReference>
<dbReference type="InterPro" id="IPR052097">
    <property type="entry name" value="SET-MYND_domain_protein"/>
</dbReference>
<comment type="caution">
    <text evidence="13">The sequence shown here is derived from an EMBL/GenBank/DDBJ whole genome shotgun (WGS) entry which is preliminary data.</text>
</comment>
<name>A0ABD3U1K5_SINWO</name>
<evidence type="ECO:0000256" key="1">
    <source>
        <dbReference type="ARBA" id="ARBA00022603"/>
    </source>
</evidence>
<evidence type="ECO:0000313" key="14">
    <source>
        <dbReference type="Proteomes" id="UP001634394"/>
    </source>
</evidence>
<keyword evidence="14" id="KW-1185">Reference proteome</keyword>
<dbReference type="Proteomes" id="UP001634394">
    <property type="component" value="Unassembled WGS sequence"/>
</dbReference>
<dbReference type="EMBL" id="JBJQND010000017">
    <property type="protein sequence ID" value="KAL3842335.1"/>
    <property type="molecule type" value="Genomic_DNA"/>
</dbReference>
<dbReference type="Gene3D" id="1.25.40.10">
    <property type="entry name" value="Tetratricopeptide repeat domain"/>
    <property type="match status" value="1"/>
</dbReference>
<dbReference type="Gene3D" id="6.10.140.2220">
    <property type="match status" value="1"/>
</dbReference>
<protein>
    <recommendedName>
        <fullName evidence="8">Protein-lysine N-methyltransferase SMYD4</fullName>
    </recommendedName>
    <alternativeName>
        <fullName evidence="9">SET and MYND domain-containing protein 4</fullName>
    </alternativeName>
</protein>
<sequence>MELMTRSTSVNDWYGSLMSTLRKDEREENFLQFFKSCKSDEERIKCLLDLPAIHDIISVCSKYKPKSAEESFILRVQGNTFFQKHQNKKALDCYNQSVLSAPYTGETTELALALANRSAVLLHMKYYQLCLVDISFALGIGYPGDLNYKLYERKGKCLYQLYNFPEAIKAFEEAKLNVSNSKLDREKITNLINSYDEQIDQSNRFKSSPSIVGGMVNRNHGPIPILSGERNMQIPCASETVKIQYSEFSGRGLRAVSDIQVGEVLIVEKPYVSTVLPNYNKSHCQHCCNRVISSVPCKHCSGVVYCSIQCQEESWNLYHYAECSYLDLINESDIQLGHLALRMVLKAGYKVLEKCTEMTQKVISKSPDSLGCDENGVYHSDDYNAIYNLVTHTENRSVKGLMKKSLGAIFLLKCIEQSAFFESDVCQSDLAFVGGHILHQMQMLPCNAHEVSELFYKQGYLAESFTQEIGSAIYATLSLINHSCDPSVTRHSYGNICVVRAIRNIPKGKEILDNYGVLYPLTSCPSRRTKLNKQYFFICNCLACQDDWPLYLDIPYDAPVYKCEKCLGPVFVPNDGQVSSSKCSACHHVQDLTKKMYLMARSDEVYKEAMQTVLTGGNLDEAKLVLEKHLRLMDKLICRPWRDYNDCQEALKQCYAVNASCHSIG</sequence>
<dbReference type="SUPFAM" id="SSF144232">
    <property type="entry name" value="HIT/MYND zinc finger-like"/>
    <property type="match status" value="1"/>
</dbReference>
<dbReference type="SMART" id="SM00028">
    <property type="entry name" value="TPR"/>
    <property type="match status" value="2"/>
</dbReference>
<keyword evidence="6" id="KW-0862">Zinc</keyword>
<feature type="domain" description="MYND-type" evidence="12">
    <location>
        <begin position="284"/>
        <end position="323"/>
    </location>
</feature>
<dbReference type="PROSITE" id="PS50280">
    <property type="entry name" value="SET"/>
    <property type="match status" value="1"/>
</dbReference>
<evidence type="ECO:0000256" key="7">
    <source>
        <dbReference type="ARBA" id="ARBA00093423"/>
    </source>
</evidence>
<dbReference type="CDD" id="cd10536">
    <property type="entry name" value="SET_SMYD4"/>
    <property type="match status" value="1"/>
</dbReference>
<keyword evidence="4" id="KW-0479">Metal-binding</keyword>
<comment type="function">
    <text evidence="7">Protein-lysine N-methyltransferase. Monomethylates PRMT5, modulating its transcriptional activity. May also act as a histone methyltransferase. Plays a critical role in cardiac development. Acts as a key epigenetic regulator of gene expression during cardiac development via its dual activities as a methyltransferase and negative regulator of HDAC1.</text>
</comment>
<dbReference type="AlphaFoldDB" id="A0ABD3U1K5"/>
<evidence type="ECO:0000256" key="10">
    <source>
        <dbReference type="PROSITE-ProRule" id="PRU00134"/>
    </source>
</evidence>
<feature type="domain" description="SET" evidence="11">
    <location>
        <begin position="239"/>
        <end position="516"/>
    </location>
</feature>
<evidence type="ECO:0000256" key="9">
    <source>
        <dbReference type="ARBA" id="ARBA00093680"/>
    </source>
</evidence>
<evidence type="ECO:0000259" key="11">
    <source>
        <dbReference type="PROSITE" id="PS50280"/>
    </source>
</evidence>
<organism evidence="13 14">
    <name type="scientific">Sinanodonta woodiana</name>
    <name type="common">Chinese pond mussel</name>
    <name type="synonym">Anodonta woodiana</name>
    <dbReference type="NCBI Taxonomy" id="1069815"/>
    <lineage>
        <taxon>Eukaryota</taxon>
        <taxon>Metazoa</taxon>
        <taxon>Spiralia</taxon>
        <taxon>Lophotrochozoa</taxon>
        <taxon>Mollusca</taxon>
        <taxon>Bivalvia</taxon>
        <taxon>Autobranchia</taxon>
        <taxon>Heteroconchia</taxon>
        <taxon>Palaeoheterodonta</taxon>
        <taxon>Unionida</taxon>
        <taxon>Unionoidea</taxon>
        <taxon>Unionidae</taxon>
        <taxon>Unioninae</taxon>
        <taxon>Sinanodonta</taxon>
    </lineage>
</organism>
<dbReference type="InterPro" id="IPR001214">
    <property type="entry name" value="SET_dom"/>
</dbReference>
<evidence type="ECO:0000256" key="8">
    <source>
        <dbReference type="ARBA" id="ARBA00093635"/>
    </source>
</evidence>
<dbReference type="Gene3D" id="1.10.220.160">
    <property type="match status" value="1"/>
</dbReference>